<feature type="site" description="Important for catalytic activity" evidence="7">
    <location>
        <position position="220"/>
    </location>
</feature>
<comment type="similarity">
    <text evidence="7">Belongs to the transglycosylase MltG family.</text>
</comment>
<dbReference type="EC" id="4.2.2.29" evidence="7"/>
<keyword evidence="3 7" id="KW-1133">Transmembrane helix</keyword>
<sequence>MFKFIRLFGALLFPAIFAVLYAAYYVDAYFDRELTISGDQETFILEPGTGFSATMNEAARRGWLQQEGVLKIYGRLFPEQTGIRAGEYRISSGTTVRQWLDMMRDGDVVRHQLTLVEGWNLQQVLSYLSAQELLAEESLAPGEGFWAQLGIDDPLAEHPEGLFFPDTYDYRRGDSPSLILRRAYRRLVAVLEEEWQARSPDLPYANPYEALIMASIVEKETGVAAERAEIAGVFVRRLNLGMRLQTDPTVIYGMGDRYQGNLRSRDLKDGSNEYNTYRIDALPPSPIALAGREAIHAALHPADGETLFFVARGDGSHQFSRTLAEHEAAVDRYQKRGRRRDYRSSPPPVSEDGKE</sequence>
<organism evidence="9 10">
    <name type="scientific">Spongiibacter thalassae</name>
    <dbReference type="NCBI Taxonomy" id="2721624"/>
    <lineage>
        <taxon>Bacteria</taxon>
        <taxon>Pseudomonadati</taxon>
        <taxon>Pseudomonadota</taxon>
        <taxon>Gammaproteobacteria</taxon>
        <taxon>Cellvibrionales</taxon>
        <taxon>Spongiibacteraceae</taxon>
        <taxon>Spongiibacter</taxon>
    </lineage>
</organism>
<keyword evidence="1 7" id="KW-1003">Cell membrane</keyword>
<dbReference type="Gene3D" id="3.30.160.60">
    <property type="entry name" value="Classic Zinc Finger"/>
    <property type="match status" value="1"/>
</dbReference>
<comment type="caution">
    <text evidence="9">The sequence shown here is derived from an EMBL/GenBank/DDBJ whole genome shotgun (WGS) entry which is preliminary data.</text>
</comment>
<comment type="function">
    <text evidence="7">Functions as a peptidoglycan terminase that cleaves nascent peptidoglycan strands endolytically to terminate their elongation.</text>
</comment>
<evidence type="ECO:0000256" key="2">
    <source>
        <dbReference type="ARBA" id="ARBA00022692"/>
    </source>
</evidence>
<comment type="catalytic activity">
    <reaction evidence="7">
        <text>a peptidoglycan chain = a peptidoglycan chain with N-acetyl-1,6-anhydromuramyl-[peptide] at the reducing end + a peptidoglycan chain with N-acetylglucosamine at the non-reducing end.</text>
        <dbReference type="EC" id="4.2.2.29"/>
    </reaction>
</comment>
<evidence type="ECO:0000256" key="3">
    <source>
        <dbReference type="ARBA" id="ARBA00022989"/>
    </source>
</evidence>
<dbReference type="Proteomes" id="UP000765845">
    <property type="component" value="Unassembled WGS sequence"/>
</dbReference>
<dbReference type="Pfam" id="PF02618">
    <property type="entry name" value="YceG"/>
    <property type="match status" value="1"/>
</dbReference>
<dbReference type="PANTHER" id="PTHR30518">
    <property type="entry name" value="ENDOLYTIC MUREIN TRANSGLYCOSYLASE"/>
    <property type="match status" value="1"/>
</dbReference>
<evidence type="ECO:0000256" key="6">
    <source>
        <dbReference type="ARBA" id="ARBA00023316"/>
    </source>
</evidence>
<feature type="region of interest" description="Disordered" evidence="8">
    <location>
        <begin position="330"/>
        <end position="355"/>
    </location>
</feature>
<evidence type="ECO:0000313" key="9">
    <source>
        <dbReference type="EMBL" id="NKI17324.1"/>
    </source>
</evidence>
<accession>A0ABX1GDR2</accession>
<evidence type="ECO:0000256" key="8">
    <source>
        <dbReference type="SAM" id="MobiDB-lite"/>
    </source>
</evidence>
<gene>
    <name evidence="7 9" type="primary">mltG</name>
    <name evidence="9" type="ORF">HCU74_07835</name>
</gene>
<keyword evidence="5 7" id="KW-0456">Lyase</keyword>
<dbReference type="Gene3D" id="3.30.1490.480">
    <property type="entry name" value="Endolytic murein transglycosylase"/>
    <property type="match status" value="1"/>
</dbReference>
<keyword evidence="7" id="KW-0997">Cell inner membrane</keyword>
<name>A0ABX1GDR2_9GAMM</name>
<dbReference type="NCBIfam" id="TIGR00247">
    <property type="entry name" value="endolytic transglycosylase MltG"/>
    <property type="match status" value="1"/>
</dbReference>
<evidence type="ECO:0000256" key="1">
    <source>
        <dbReference type="ARBA" id="ARBA00022475"/>
    </source>
</evidence>
<evidence type="ECO:0000256" key="5">
    <source>
        <dbReference type="ARBA" id="ARBA00023239"/>
    </source>
</evidence>
<keyword evidence="2 7" id="KW-0812">Transmembrane</keyword>
<keyword evidence="4 7" id="KW-0472">Membrane</keyword>
<dbReference type="HAMAP" id="MF_02065">
    <property type="entry name" value="MltG"/>
    <property type="match status" value="1"/>
</dbReference>
<keyword evidence="10" id="KW-1185">Reference proteome</keyword>
<dbReference type="InterPro" id="IPR003770">
    <property type="entry name" value="MLTG-like"/>
</dbReference>
<evidence type="ECO:0000256" key="7">
    <source>
        <dbReference type="HAMAP-Rule" id="MF_02065"/>
    </source>
</evidence>
<proteinExistence type="inferred from homology"/>
<evidence type="ECO:0000313" key="10">
    <source>
        <dbReference type="Proteomes" id="UP000765845"/>
    </source>
</evidence>
<reference evidence="9 10" key="1">
    <citation type="submission" date="2020-04" db="EMBL/GenBank/DDBJ databases">
        <authorList>
            <person name="Yoon J."/>
        </authorList>
    </citation>
    <scope>NUCLEOTIDE SEQUENCE [LARGE SCALE GENOMIC DNA]</scope>
    <source>
        <strain evidence="9 10">KMU-166</strain>
    </source>
</reference>
<dbReference type="RefSeq" id="WP_168449832.1">
    <property type="nucleotide sequence ID" value="NZ_JAAWWK010000002.1"/>
</dbReference>
<dbReference type="CDD" id="cd08010">
    <property type="entry name" value="MltG_like"/>
    <property type="match status" value="1"/>
</dbReference>
<dbReference type="PANTHER" id="PTHR30518:SF2">
    <property type="entry name" value="ENDOLYTIC MUREIN TRANSGLYCOSYLASE"/>
    <property type="match status" value="1"/>
</dbReference>
<evidence type="ECO:0000256" key="4">
    <source>
        <dbReference type="ARBA" id="ARBA00023136"/>
    </source>
</evidence>
<dbReference type="EMBL" id="JAAWWK010000002">
    <property type="protein sequence ID" value="NKI17324.1"/>
    <property type="molecule type" value="Genomic_DNA"/>
</dbReference>
<keyword evidence="6 7" id="KW-0961">Cell wall biogenesis/degradation</keyword>
<protein>
    <recommendedName>
        <fullName evidence="7">Endolytic murein transglycosylase</fullName>
        <ecNumber evidence="7">4.2.2.29</ecNumber>
    </recommendedName>
    <alternativeName>
        <fullName evidence="7">Peptidoglycan lytic transglycosylase</fullName>
    </alternativeName>
    <alternativeName>
        <fullName evidence="7">Peptidoglycan polymerization terminase</fullName>
    </alternativeName>
</protein>